<dbReference type="PROSITE" id="PS51257">
    <property type="entry name" value="PROKAR_LIPOPROTEIN"/>
    <property type="match status" value="1"/>
</dbReference>
<organism evidence="2 3">
    <name type="scientific">Hyphococcus flavus</name>
    <dbReference type="NCBI Taxonomy" id="1866326"/>
    <lineage>
        <taxon>Bacteria</taxon>
        <taxon>Pseudomonadati</taxon>
        <taxon>Pseudomonadota</taxon>
        <taxon>Alphaproteobacteria</taxon>
        <taxon>Parvularculales</taxon>
        <taxon>Parvularculaceae</taxon>
        <taxon>Hyphococcus</taxon>
    </lineage>
</organism>
<evidence type="ECO:0000256" key="1">
    <source>
        <dbReference type="SAM" id="SignalP"/>
    </source>
</evidence>
<dbReference type="EMBL" id="CP118166">
    <property type="protein sequence ID" value="WDI32993.1"/>
    <property type="molecule type" value="Genomic_DNA"/>
</dbReference>
<dbReference type="Proteomes" id="UP001214043">
    <property type="component" value="Chromosome"/>
</dbReference>
<dbReference type="AlphaFoldDB" id="A0AAE9ZDE7"/>
<reference evidence="2" key="1">
    <citation type="submission" date="2023-02" db="EMBL/GenBank/DDBJ databases">
        <title>Genome sequence of Hyphococcus flavus.</title>
        <authorList>
            <person name="Rong J.-C."/>
            <person name="Zhao Q."/>
            <person name="Yi M."/>
            <person name="Wu J.-Y."/>
        </authorList>
    </citation>
    <scope>NUCLEOTIDE SEQUENCE</scope>
    <source>
        <strain evidence="2">MCCC 1K03223</strain>
    </source>
</reference>
<evidence type="ECO:0008006" key="4">
    <source>
        <dbReference type="Google" id="ProtNLM"/>
    </source>
</evidence>
<protein>
    <recommendedName>
        <fullName evidence="4">Lipoprotein</fullName>
    </recommendedName>
</protein>
<name>A0AAE9ZDE7_9PROT</name>
<feature type="chain" id="PRO_5041935821" description="Lipoprotein" evidence="1">
    <location>
        <begin position="27"/>
        <end position="169"/>
    </location>
</feature>
<evidence type="ECO:0000313" key="3">
    <source>
        <dbReference type="Proteomes" id="UP001214043"/>
    </source>
</evidence>
<accession>A0AAE9ZDE7</accession>
<proteinExistence type="predicted"/>
<feature type="signal peptide" evidence="1">
    <location>
        <begin position="1"/>
        <end position="26"/>
    </location>
</feature>
<dbReference type="RefSeq" id="WP_274494949.1">
    <property type="nucleotide sequence ID" value="NZ_CP118166.1"/>
</dbReference>
<dbReference type="KEGG" id="hfl:PUV54_07255"/>
<sequence length="169" mass="18023">MQAQKVMSTAAMSLCIAIVLSGCATAQDVTKPAVLTFGASAADMTAALETHCTEQNLREISPPSMPGVSSQTQIDCEGFSYFGAPRLAEFVFGDDALTLVWILTEKSEEEALIAAFKNAYGAPSHETTMFTAFADDCAAVRKDVPEALYYAPAASDGFQAWFDQQAAQE</sequence>
<gene>
    <name evidence="2" type="ORF">PUV54_07255</name>
</gene>
<keyword evidence="1" id="KW-0732">Signal</keyword>
<keyword evidence="3" id="KW-1185">Reference proteome</keyword>
<evidence type="ECO:0000313" key="2">
    <source>
        <dbReference type="EMBL" id="WDI32993.1"/>
    </source>
</evidence>